<comment type="catalytic activity">
    <reaction evidence="9">
        <text>D-fructose + ATP = D-fructose 6-phosphate + ADP + H(+)</text>
        <dbReference type="Rhea" id="RHEA:16125"/>
        <dbReference type="ChEBI" id="CHEBI:15378"/>
        <dbReference type="ChEBI" id="CHEBI:30616"/>
        <dbReference type="ChEBI" id="CHEBI:37721"/>
        <dbReference type="ChEBI" id="CHEBI:61527"/>
        <dbReference type="ChEBI" id="CHEBI:456216"/>
        <dbReference type="EC" id="2.7.1.1"/>
    </reaction>
    <physiologicalReaction direction="left-to-right" evidence="9">
        <dbReference type="Rhea" id="RHEA:16126"/>
    </physiologicalReaction>
</comment>
<dbReference type="PROSITE" id="PS51748">
    <property type="entry name" value="HEXOKINASE_2"/>
    <property type="match status" value="1"/>
</dbReference>
<dbReference type="Pfam" id="PF03727">
    <property type="entry name" value="Hexokinase_2"/>
    <property type="match status" value="1"/>
</dbReference>
<evidence type="ECO:0000256" key="5">
    <source>
        <dbReference type="ARBA" id="ARBA00022741"/>
    </source>
</evidence>
<protein>
    <submittedName>
        <fullName evidence="12">Hexokinase</fullName>
        <ecNumber evidence="12">2.7.1.1</ecNumber>
    </submittedName>
</protein>
<dbReference type="eggNOG" id="COG5026">
    <property type="taxonomic scope" value="Bacteria"/>
</dbReference>
<comment type="similarity">
    <text evidence="3">Belongs to the hexokinase family.</text>
</comment>
<dbReference type="HOGENOM" id="CLU_014393_5_3_12"/>
<name>F0RTI8_SPHGB</name>
<dbReference type="EC" id="2.7.1.1" evidence="12"/>
<dbReference type="GO" id="GO:0008865">
    <property type="term" value="F:fructokinase activity"/>
    <property type="evidence" value="ECO:0007669"/>
    <property type="project" value="TreeGrafter"/>
</dbReference>
<dbReference type="GO" id="GO:0005536">
    <property type="term" value="F:D-glucose binding"/>
    <property type="evidence" value="ECO:0007669"/>
    <property type="project" value="InterPro"/>
</dbReference>
<dbReference type="PRINTS" id="PR00475">
    <property type="entry name" value="HEXOKINASE"/>
</dbReference>
<accession>F0RTI8</accession>
<dbReference type="InterPro" id="IPR001312">
    <property type="entry name" value="Hexokinase"/>
</dbReference>
<dbReference type="GO" id="GO:0006006">
    <property type="term" value="P:glucose metabolic process"/>
    <property type="evidence" value="ECO:0007669"/>
    <property type="project" value="TreeGrafter"/>
</dbReference>
<dbReference type="InterPro" id="IPR022672">
    <property type="entry name" value="Hexokinase_N"/>
</dbReference>
<dbReference type="GO" id="GO:0005524">
    <property type="term" value="F:ATP binding"/>
    <property type="evidence" value="ECO:0007669"/>
    <property type="project" value="UniProtKB-KW"/>
</dbReference>
<dbReference type="PANTHER" id="PTHR19443">
    <property type="entry name" value="HEXOKINASE"/>
    <property type="match status" value="1"/>
</dbReference>
<keyword evidence="5" id="KW-0547">Nucleotide-binding</keyword>
<dbReference type="EMBL" id="CP002541">
    <property type="protein sequence ID" value="ADY13896.1"/>
    <property type="molecule type" value="Genomic_DNA"/>
</dbReference>
<keyword evidence="6 12" id="KW-0418">Kinase</keyword>
<dbReference type="OrthoDB" id="6383434at2"/>
<dbReference type="CDD" id="cd24000">
    <property type="entry name" value="ASKHA_NBD_HK"/>
    <property type="match status" value="1"/>
</dbReference>
<evidence type="ECO:0000256" key="4">
    <source>
        <dbReference type="ARBA" id="ARBA00022679"/>
    </source>
</evidence>
<evidence type="ECO:0000313" key="13">
    <source>
        <dbReference type="Proteomes" id="UP000008466"/>
    </source>
</evidence>
<evidence type="ECO:0000256" key="8">
    <source>
        <dbReference type="ARBA" id="ARBA00023152"/>
    </source>
</evidence>
<dbReference type="InterPro" id="IPR043129">
    <property type="entry name" value="ATPase_NBD"/>
</dbReference>
<evidence type="ECO:0000256" key="9">
    <source>
        <dbReference type="ARBA" id="ARBA00047905"/>
    </source>
</evidence>
<evidence type="ECO:0000259" key="11">
    <source>
        <dbReference type="Pfam" id="PF03727"/>
    </source>
</evidence>
<keyword evidence="13" id="KW-1185">Reference proteome</keyword>
<comment type="pathway">
    <text evidence="2">Carbohydrate metabolism.</text>
</comment>
<organism evidence="12 13">
    <name type="scientific">Sphaerochaeta globosa (strain ATCC BAA-1886 / DSM 22777 / Buddy)</name>
    <name type="common">Spirochaeta sp. (strain Buddy)</name>
    <dbReference type="NCBI Taxonomy" id="158189"/>
    <lineage>
        <taxon>Bacteria</taxon>
        <taxon>Pseudomonadati</taxon>
        <taxon>Spirochaetota</taxon>
        <taxon>Spirochaetia</taxon>
        <taxon>Spirochaetales</taxon>
        <taxon>Sphaerochaetaceae</taxon>
        <taxon>Sphaerochaeta</taxon>
    </lineage>
</organism>
<dbReference type="Proteomes" id="UP000008466">
    <property type="component" value="Chromosome"/>
</dbReference>
<dbReference type="Gene3D" id="3.30.420.40">
    <property type="match status" value="1"/>
</dbReference>
<dbReference type="AlphaFoldDB" id="F0RTI8"/>
<evidence type="ECO:0000256" key="6">
    <source>
        <dbReference type="ARBA" id="ARBA00022777"/>
    </source>
</evidence>
<evidence type="ECO:0000259" key="10">
    <source>
        <dbReference type="Pfam" id="PF00349"/>
    </source>
</evidence>
<evidence type="ECO:0000256" key="1">
    <source>
        <dbReference type="ARBA" id="ARBA00004921"/>
    </source>
</evidence>
<proteinExistence type="inferred from homology"/>
<evidence type="ECO:0000256" key="3">
    <source>
        <dbReference type="ARBA" id="ARBA00009225"/>
    </source>
</evidence>
<dbReference type="PANTHER" id="PTHR19443:SF16">
    <property type="entry name" value="HEXOKINASE TYPE 1-RELATED"/>
    <property type="match status" value="1"/>
</dbReference>
<dbReference type="KEGG" id="sbu:SpiBuddy_2075"/>
<dbReference type="GO" id="GO:0006096">
    <property type="term" value="P:glycolytic process"/>
    <property type="evidence" value="ECO:0007669"/>
    <property type="project" value="UniProtKB-UniPathway"/>
</dbReference>
<evidence type="ECO:0000256" key="2">
    <source>
        <dbReference type="ARBA" id="ARBA00005007"/>
    </source>
</evidence>
<dbReference type="RefSeq" id="WP_013607745.1">
    <property type="nucleotide sequence ID" value="NC_015152.1"/>
</dbReference>
<dbReference type="SUPFAM" id="SSF53067">
    <property type="entry name" value="Actin-like ATPase domain"/>
    <property type="match status" value="2"/>
</dbReference>
<evidence type="ECO:0000313" key="12">
    <source>
        <dbReference type="EMBL" id="ADY13896.1"/>
    </source>
</evidence>
<gene>
    <name evidence="12" type="ordered locus">SpiBuddy_2075</name>
</gene>
<sequence length="436" mass="47660">MSDCVQKTTAFLSRWGIDPASVDMKALLATFLSEMEKGLEAESTSSLKMIPTYTEVVSTIAKGESVIVLDAGGTNFRTCLVTFDEQGNAHIEDFKKVSMPGVKEEVSAQKFFSTFADEVERLIDKSDKIGFCFSYAAAITADHDGIPLVFSKEIKAPEVIGKKVGASLLAELERRGYDVTNKKVAVLNDTVATLLAGQSAASDIPYSGYIGFILGTGTNTAYVERNSNIAKLGLFDGKSQIINIESGNFDYCPSKLDREYFDSTKQPEQYHLEKMISGAYLGPLSTLVIQKAIADGILSATFAKRFAQLGTVNTTVMSNYLEMPLNKEYALVACCEGNEDDAIALWMIIDAVIARAAKLTAANLAATVIKSGAGTDPRRPVCINADGTTFYKTEYLKKYTEYYLHTYLQLEYKRYYRFVRIDDSPTIGAAIAGLSL</sequence>
<dbReference type="STRING" id="158189.SpiBuddy_2075"/>
<comment type="pathway">
    <text evidence="1">Carbohydrate degradation.</text>
</comment>
<keyword evidence="8" id="KW-0324">Glycolysis</keyword>
<dbReference type="GO" id="GO:0004340">
    <property type="term" value="F:glucokinase activity"/>
    <property type="evidence" value="ECO:0007669"/>
    <property type="project" value="TreeGrafter"/>
</dbReference>
<dbReference type="Pfam" id="PF00349">
    <property type="entry name" value="Hexokinase_1"/>
    <property type="match status" value="1"/>
</dbReference>
<keyword evidence="7" id="KW-0067">ATP-binding</keyword>
<feature type="domain" description="Hexokinase N-terminal" evidence="10">
    <location>
        <begin position="23"/>
        <end position="197"/>
    </location>
</feature>
<feature type="domain" description="Hexokinase C-terminal" evidence="11">
    <location>
        <begin position="210"/>
        <end position="433"/>
    </location>
</feature>
<reference evidence="13" key="1">
    <citation type="submission" date="2011-02" db="EMBL/GenBank/DDBJ databases">
        <title>Complete sequence of Spirochaeta sp. Buddy.</title>
        <authorList>
            <person name="Lucas S."/>
            <person name="Copeland A."/>
            <person name="Lapidus A."/>
            <person name="Cheng J.-F."/>
            <person name="Goodwin L."/>
            <person name="Pitluck S."/>
            <person name="Zeytun A."/>
            <person name="Detter J.C."/>
            <person name="Han C."/>
            <person name="Tapia R."/>
            <person name="Land M."/>
            <person name="Hauser L."/>
            <person name="Kyrpides N."/>
            <person name="Ivanova N."/>
            <person name="Mikhailova N."/>
            <person name="Pagani I."/>
            <person name="Ritalahti K.M."/>
            <person name="Loeffler F.E."/>
            <person name="Woyke T."/>
        </authorList>
    </citation>
    <scope>NUCLEOTIDE SEQUENCE [LARGE SCALE GENOMIC DNA]</scope>
    <source>
        <strain evidence="13">ATCC BAA-1886 / DSM 22777 / Buddy</strain>
    </source>
</reference>
<keyword evidence="4 12" id="KW-0808">Transferase</keyword>
<dbReference type="UniPathway" id="UPA00109">
    <property type="reaction ID" value="UER00180"/>
</dbReference>
<dbReference type="InterPro" id="IPR022673">
    <property type="entry name" value="Hexokinase_C"/>
</dbReference>
<dbReference type="GO" id="GO:0001678">
    <property type="term" value="P:intracellular glucose homeostasis"/>
    <property type="evidence" value="ECO:0007669"/>
    <property type="project" value="InterPro"/>
</dbReference>
<evidence type="ECO:0000256" key="7">
    <source>
        <dbReference type="ARBA" id="ARBA00022840"/>
    </source>
</evidence>
<dbReference type="Gene3D" id="3.40.367.20">
    <property type="match status" value="1"/>
</dbReference>